<comment type="caution">
    <text evidence="1">The sequence shown here is derived from an EMBL/GenBank/DDBJ whole genome shotgun (WGS) entry which is preliminary data.</text>
</comment>
<proteinExistence type="predicted"/>
<evidence type="ECO:0000313" key="1">
    <source>
        <dbReference type="EMBL" id="KAF5737163.1"/>
    </source>
</evidence>
<sequence>MLFTKAYERTGQPNKKKGDLYPIRKHEINTNNTTNLGLTILNFRYQAPKHVNKKLEPANSTFVLISKVRKISQYLWREIRTTRQRSFENVKLHVLSSKMRLPSLTYGRCNHKWTTMKIPNFKELFQILHLIGTEELGAEGANSNALWLTNLTFLVLWTHLHRIQFVSKAIQNWDSISALVIRVETLRFS</sequence>
<dbReference type="EMBL" id="JAAARO010000013">
    <property type="protein sequence ID" value="KAF5737163.1"/>
    <property type="molecule type" value="Genomic_DNA"/>
</dbReference>
<dbReference type="AlphaFoldDB" id="A0A7J7CSV0"/>
<dbReference type="Proteomes" id="UP000593562">
    <property type="component" value="Unassembled WGS sequence"/>
</dbReference>
<accession>A0A7J7CSV0</accession>
<evidence type="ECO:0000313" key="2">
    <source>
        <dbReference type="Proteomes" id="UP000593562"/>
    </source>
</evidence>
<dbReference type="InParanoid" id="A0A7J7CSV0"/>
<reference evidence="1 2" key="1">
    <citation type="journal article" date="2020" name="Nat. Commun.">
        <title>Genome of Tripterygium wilfordii and identification of cytochrome P450 involved in triptolide biosynthesis.</title>
        <authorList>
            <person name="Tu L."/>
            <person name="Su P."/>
            <person name="Zhang Z."/>
            <person name="Gao L."/>
            <person name="Wang J."/>
            <person name="Hu T."/>
            <person name="Zhou J."/>
            <person name="Zhang Y."/>
            <person name="Zhao Y."/>
            <person name="Liu Y."/>
            <person name="Song Y."/>
            <person name="Tong Y."/>
            <person name="Lu Y."/>
            <person name="Yang J."/>
            <person name="Xu C."/>
            <person name="Jia M."/>
            <person name="Peters R.J."/>
            <person name="Huang L."/>
            <person name="Gao W."/>
        </authorList>
    </citation>
    <scope>NUCLEOTIDE SEQUENCE [LARGE SCALE GENOMIC DNA]</scope>
    <source>
        <strain evidence="2">cv. XIE 37</strain>
        <tissue evidence="1">Leaf</tissue>
    </source>
</reference>
<protein>
    <submittedName>
        <fullName evidence="1">Uncharacterized protein</fullName>
    </submittedName>
</protein>
<gene>
    <name evidence="1" type="ORF">HS088_TW13G00041</name>
</gene>
<keyword evidence="2" id="KW-1185">Reference proteome</keyword>
<organism evidence="1 2">
    <name type="scientific">Tripterygium wilfordii</name>
    <name type="common">Thunder God vine</name>
    <dbReference type="NCBI Taxonomy" id="458696"/>
    <lineage>
        <taxon>Eukaryota</taxon>
        <taxon>Viridiplantae</taxon>
        <taxon>Streptophyta</taxon>
        <taxon>Embryophyta</taxon>
        <taxon>Tracheophyta</taxon>
        <taxon>Spermatophyta</taxon>
        <taxon>Magnoliopsida</taxon>
        <taxon>eudicotyledons</taxon>
        <taxon>Gunneridae</taxon>
        <taxon>Pentapetalae</taxon>
        <taxon>rosids</taxon>
        <taxon>fabids</taxon>
        <taxon>Celastrales</taxon>
        <taxon>Celastraceae</taxon>
        <taxon>Tripterygium</taxon>
    </lineage>
</organism>
<name>A0A7J7CSV0_TRIWF</name>